<evidence type="ECO:0000313" key="2">
    <source>
        <dbReference type="EMBL" id="CDQ25003.1"/>
    </source>
</evidence>
<dbReference type="Pfam" id="PF01522">
    <property type="entry name" value="Polysacc_deac_1"/>
    <property type="match status" value="1"/>
</dbReference>
<proteinExistence type="predicted"/>
<dbReference type="GO" id="GO:0045493">
    <property type="term" value="P:xylan catabolic process"/>
    <property type="evidence" value="ECO:0007669"/>
    <property type="project" value="UniProtKB-KW"/>
</dbReference>
<dbReference type="EMBL" id="CCDI010000004">
    <property type="protein sequence ID" value="CDQ25003.1"/>
    <property type="molecule type" value="Genomic_DNA"/>
</dbReference>
<dbReference type="GO" id="GO:0016798">
    <property type="term" value="F:hydrolase activity, acting on glycosyl bonds"/>
    <property type="evidence" value="ECO:0007669"/>
    <property type="project" value="UniProtKB-KW"/>
</dbReference>
<feature type="domain" description="NodB homology" evidence="1">
    <location>
        <begin position="46"/>
        <end position="224"/>
    </location>
</feature>
<keyword evidence="2" id="KW-0119">Carbohydrate metabolism</keyword>
<reference evidence="3" key="1">
    <citation type="submission" date="2014-03" db="EMBL/GenBank/DDBJ databases">
        <authorList>
            <person name="Urmite Genomes U."/>
        </authorList>
    </citation>
    <scope>NUCLEOTIDE SEQUENCE [LARGE SCALE GENOMIC DNA]</scope>
    <source>
        <strain evidence="3">HD-03</strain>
    </source>
</reference>
<dbReference type="Proteomes" id="UP000028868">
    <property type="component" value="Unassembled WGS sequence"/>
</dbReference>
<dbReference type="SUPFAM" id="SSF88713">
    <property type="entry name" value="Glycoside hydrolase/deacetylase"/>
    <property type="match status" value="1"/>
</dbReference>
<dbReference type="InterPro" id="IPR011330">
    <property type="entry name" value="Glyco_hydro/deAcase_b/a-brl"/>
</dbReference>
<evidence type="ECO:0000259" key="1">
    <source>
        <dbReference type="PROSITE" id="PS51677"/>
    </source>
</evidence>
<dbReference type="Gene3D" id="3.20.20.370">
    <property type="entry name" value="Glycoside hydrolase/deacetylase"/>
    <property type="match status" value="1"/>
</dbReference>
<name>A0A024P822_9BACI</name>
<protein>
    <submittedName>
        <fullName evidence="2">Bifunctional xylanase/deacetylase</fullName>
    </submittedName>
</protein>
<keyword evidence="2" id="KW-0624">Polysaccharide degradation</keyword>
<comment type="caution">
    <text evidence="2">The sequence shown here is derived from an EMBL/GenBank/DDBJ whole genome shotgun (WGS) entry which is preliminary data.</text>
</comment>
<keyword evidence="3" id="KW-1185">Reference proteome</keyword>
<keyword evidence="2" id="KW-0326">Glycosidase</keyword>
<dbReference type="InterPro" id="IPR050248">
    <property type="entry name" value="Polysacc_deacetylase_ArnD"/>
</dbReference>
<dbReference type="AlphaFoldDB" id="A0A024P822"/>
<gene>
    <name evidence="2" type="ORF">BN983_03305</name>
</gene>
<dbReference type="PROSITE" id="PS51677">
    <property type="entry name" value="NODB"/>
    <property type="match status" value="1"/>
</dbReference>
<dbReference type="GO" id="GO:0016810">
    <property type="term" value="F:hydrolase activity, acting on carbon-nitrogen (but not peptide) bonds"/>
    <property type="evidence" value="ECO:0007669"/>
    <property type="project" value="InterPro"/>
</dbReference>
<keyword evidence="2" id="KW-0378">Hydrolase</keyword>
<accession>A0A024P822</accession>
<reference evidence="2 3" key="2">
    <citation type="submission" date="2014-05" db="EMBL/GenBank/DDBJ databases">
        <title>Draft genome sequence of Halobacillus karajensis HK-03.</title>
        <authorList>
            <person name="Khelaifia S."/>
            <person name="Croce O."/>
            <person name="Lagier J.C."/>
            <person name="Raoult D."/>
        </authorList>
    </citation>
    <scope>NUCLEOTIDE SEQUENCE [LARGE SCALE GENOMIC DNA]</scope>
    <source>
        <strain evidence="2 3">HD-03</strain>
    </source>
</reference>
<organism evidence="2 3">
    <name type="scientific">Halobacillus karajensis</name>
    <dbReference type="NCBI Taxonomy" id="195088"/>
    <lineage>
        <taxon>Bacteria</taxon>
        <taxon>Bacillati</taxon>
        <taxon>Bacillota</taxon>
        <taxon>Bacilli</taxon>
        <taxon>Bacillales</taxon>
        <taxon>Bacillaceae</taxon>
        <taxon>Halobacillus</taxon>
    </lineage>
</organism>
<dbReference type="PANTHER" id="PTHR10587">
    <property type="entry name" value="GLYCOSYL TRANSFERASE-RELATED"/>
    <property type="match status" value="1"/>
</dbReference>
<dbReference type="RefSeq" id="WP_035510302.1">
    <property type="nucleotide sequence ID" value="NZ_CCDH010000003.1"/>
</dbReference>
<sequence length="235" mass="27366">MKKKLWITGFIFLLMLALVYGIYQWMNARSFQVFGHLTDQVETNEKVVALTFDDGPTEHVGDLLGLLQQYEAKSTFFLIGKDMEDNMEKAQEIVEAGHQVGNHTYSHEKMVFKSYAFYKKELNRTNELIRESGYEGKIDFRPPYGKKLFGLPYYLKQKNMDTITWDLEPDTFYSTVEDKVTYVNENVKKGSIILLHPMYGERKKALATVEGILKSLTEKGYSFVTVDELQRYEEE</sequence>
<dbReference type="PANTHER" id="PTHR10587:SF125">
    <property type="entry name" value="POLYSACCHARIDE DEACETYLASE YHEN-RELATED"/>
    <property type="match status" value="1"/>
</dbReference>
<keyword evidence="2" id="KW-0858">Xylan degradation</keyword>
<dbReference type="InterPro" id="IPR002509">
    <property type="entry name" value="NODB_dom"/>
</dbReference>
<evidence type="ECO:0000313" key="3">
    <source>
        <dbReference type="Proteomes" id="UP000028868"/>
    </source>
</evidence>